<reference evidence="1" key="1">
    <citation type="submission" date="2022-06" db="EMBL/GenBank/DDBJ databases">
        <title>Uncovering the hologenomic basis of an extraordinary plant invasion.</title>
        <authorList>
            <person name="Bieker V.C."/>
            <person name="Martin M.D."/>
            <person name="Gilbert T."/>
            <person name="Hodgins K."/>
            <person name="Battlay P."/>
            <person name="Petersen B."/>
            <person name="Wilson J."/>
        </authorList>
    </citation>
    <scope>NUCLEOTIDE SEQUENCE</scope>
    <source>
        <strain evidence="1">AA19_3_7</strain>
        <tissue evidence="1">Leaf</tissue>
    </source>
</reference>
<organism evidence="1 2">
    <name type="scientific">Ambrosia artemisiifolia</name>
    <name type="common">Common ragweed</name>
    <dbReference type="NCBI Taxonomy" id="4212"/>
    <lineage>
        <taxon>Eukaryota</taxon>
        <taxon>Viridiplantae</taxon>
        <taxon>Streptophyta</taxon>
        <taxon>Embryophyta</taxon>
        <taxon>Tracheophyta</taxon>
        <taxon>Spermatophyta</taxon>
        <taxon>Magnoliopsida</taxon>
        <taxon>eudicotyledons</taxon>
        <taxon>Gunneridae</taxon>
        <taxon>Pentapetalae</taxon>
        <taxon>asterids</taxon>
        <taxon>campanulids</taxon>
        <taxon>Asterales</taxon>
        <taxon>Asteraceae</taxon>
        <taxon>Asteroideae</taxon>
        <taxon>Heliantheae alliance</taxon>
        <taxon>Heliantheae</taxon>
        <taxon>Ambrosia</taxon>
    </lineage>
</organism>
<evidence type="ECO:0000313" key="1">
    <source>
        <dbReference type="EMBL" id="KAI7749698.1"/>
    </source>
</evidence>
<dbReference type="Proteomes" id="UP001206925">
    <property type="component" value="Unassembled WGS sequence"/>
</dbReference>
<protein>
    <submittedName>
        <fullName evidence="1">Uncharacterized protein</fullName>
    </submittedName>
</protein>
<sequence>MTTATTAAELAASNGDDVENGLHEEEFEAYAVYTTVLTLSTTHALLEKEQNKFEPVQPNCIQCSSIALHLMSCMADIDILDLQL</sequence>
<name>A0AAD5GRS7_AMBAR</name>
<dbReference type="EMBL" id="JAMZMK010006306">
    <property type="protein sequence ID" value="KAI7749698.1"/>
    <property type="molecule type" value="Genomic_DNA"/>
</dbReference>
<comment type="caution">
    <text evidence="1">The sequence shown here is derived from an EMBL/GenBank/DDBJ whole genome shotgun (WGS) entry which is preliminary data.</text>
</comment>
<proteinExistence type="predicted"/>
<evidence type="ECO:0000313" key="2">
    <source>
        <dbReference type="Proteomes" id="UP001206925"/>
    </source>
</evidence>
<dbReference type="AlphaFoldDB" id="A0AAD5GRS7"/>
<accession>A0AAD5GRS7</accession>
<keyword evidence="2" id="KW-1185">Reference proteome</keyword>
<gene>
    <name evidence="1" type="ORF">M8C21_008918</name>
</gene>